<dbReference type="InterPro" id="IPR001647">
    <property type="entry name" value="HTH_TetR"/>
</dbReference>
<dbReference type="InterPro" id="IPR009057">
    <property type="entry name" value="Homeodomain-like_sf"/>
</dbReference>
<dbReference type="PANTHER" id="PTHR30055">
    <property type="entry name" value="HTH-TYPE TRANSCRIPTIONAL REGULATOR RUTR"/>
    <property type="match status" value="1"/>
</dbReference>
<evidence type="ECO:0000256" key="3">
    <source>
        <dbReference type="ARBA" id="ARBA00023163"/>
    </source>
</evidence>
<feature type="DNA-binding region" description="H-T-H motif" evidence="4">
    <location>
        <begin position="22"/>
        <end position="41"/>
    </location>
</feature>
<comment type="caution">
    <text evidence="6">The sequence shown here is derived from an EMBL/GenBank/DDBJ whole genome shotgun (WGS) entry which is preliminary data.</text>
</comment>
<proteinExistence type="predicted"/>
<dbReference type="SUPFAM" id="SSF46689">
    <property type="entry name" value="Homeodomain-like"/>
    <property type="match status" value="1"/>
</dbReference>
<evidence type="ECO:0000313" key="6">
    <source>
        <dbReference type="EMBL" id="GAA1915416.1"/>
    </source>
</evidence>
<dbReference type="Gene3D" id="1.10.357.10">
    <property type="entry name" value="Tetracycline Repressor, domain 2"/>
    <property type="match status" value="1"/>
</dbReference>
<evidence type="ECO:0000259" key="5">
    <source>
        <dbReference type="PROSITE" id="PS50977"/>
    </source>
</evidence>
<sequence>MPTREQLLDAALRTLNDDPTASLAQIAEAAGVGRATLHRHVASRDDLVRELGDRSLDRWEETQRASGLAEAVADGGDEAVRACLREMFPRLVADAEDYGFALTDSFLVSEPRLAARTADLEAGEVALWRAAQAAGVVRGDVPARWCMHAAYGLLVASRDALRAGDVARRDLADLVLTTLLTGIAGEPTSTTTTPKGGAR</sequence>
<evidence type="ECO:0000256" key="1">
    <source>
        <dbReference type="ARBA" id="ARBA00023015"/>
    </source>
</evidence>
<dbReference type="Pfam" id="PF00440">
    <property type="entry name" value="TetR_N"/>
    <property type="match status" value="1"/>
</dbReference>
<evidence type="ECO:0000313" key="7">
    <source>
        <dbReference type="Proteomes" id="UP001501612"/>
    </source>
</evidence>
<keyword evidence="3" id="KW-0804">Transcription</keyword>
<evidence type="ECO:0000256" key="4">
    <source>
        <dbReference type="PROSITE-ProRule" id="PRU00335"/>
    </source>
</evidence>
<dbReference type="EMBL" id="BAAAMY010000004">
    <property type="protein sequence ID" value="GAA1915416.1"/>
    <property type="molecule type" value="Genomic_DNA"/>
</dbReference>
<accession>A0ABN2P982</accession>
<reference evidence="6 7" key="1">
    <citation type="journal article" date="2019" name="Int. J. Syst. Evol. Microbiol.">
        <title>The Global Catalogue of Microorganisms (GCM) 10K type strain sequencing project: providing services to taxonomists for standard genome sequencing and annotation.</title>
        <authorList>
            <consortium name="The Broad Institute Genomics Platform"/>
            <consortium name="The Broad Institute Genome Sequencing Center for Infectious Disease"/>
            <person name="Wu L."/>
            <person name="Ma J."/>
        </authorList>
    </citation>
    <scope>NUCLEOTIDE SEQUENCE [LARGE SCALE GENOMIC DNA]</scope>
    <source>
        <strain evidence="6 7">JCM 14046</strain>
    </source>
</reference>
<feature type="domain" description="HTH tetR-type" evidence="5">
    <location>
        <begin position="1"/>
        <end position="59"/>
    </location>
</feature>
<dbReference type="InterPro" id="IPR050109">
    <property type="entry name" value="HTH-type_TetR-like_transc_reg"/>
</dbReference>
<dbReference type="Proteomes" id="UP001501612">
    <property type="component" value="Unassembled WGS sequence"/>
</dbReference>
<organism evidence="6 7">
    <name type="scientific">Nocardioides lentus</name>
    <dbReference type="NCBI Taxonomy" id="338077"/>
    <lineage>
        <taxon>Bacteria</taxon>
        <taxon>Bacillati</taxon>
        <taxon>Actinomycetota</taxon>
        <taxon>Actinomycetes</taxon>
        <taxon>Propionibacteriales</taxon>
        <taxon>Nocardioidaceae</taxon>
        <taxon>Nocardioides</taxon>
    </lineage>
</organism>
<dbReference type="PROSITE" id="PS50977">
    <property type="entry name" value="HTH_TETR_2"/>
    <property type="match status" value="1"/>
</dbReference>
<name>A0ABN2P982_9ACTN</name>
<protein>
    <submittedName>
        <fullName evidence="6">TetR/AcrR family transcriptional regulator</fullName>
    </submittedName>
</protein>
<evidence type="ECO:0000256" key="2">
    <source>
        <dbReference type="ARBA" id="ARBA00023125"/>
    </source>
</evidence>
<dbReference type="PANTHER" id="PTHR30055:SF234">
    <property type="entry name" value="HTH-TYPE TRANSCRIPTIONAL REGULATOR BETI"/>
    <property type="match status" value="1"/>
</dbReference>
<keyword evidence="2 4" id="KW-0238">DNA-binding</keyword>
<keyword evidence="7" id="KW-1185">Reference proteome</keyword>
<gene>
    <name evidence="6" type="ORF">GCM10009737_16030</name>
</gene>
<dbReference type="RefSeq" id="WP_344005926.1">
    <property type="nucleotide sequence ID" value="NZ_BAAAMY010000004.1"/>
</dbReference>
<keyword evidence="1" id="KW-0805">Transcription regulation</keyword>